<feature type="compositionally biased region" description="Basic residues" evidence="1">
    <location>
        <begin position="258"/>
        <end position="271"/>
    </location>
</feature>
<dbReference type="RefSeq" id="WP_211333977.1">
    <property type="nucleotide sequence ID" value="NZ_QUMQ01000001.1"/>
</dbReference>
<dbReference type="EMBL" id="QUMQ01000001">
    <property type="protein sequence ID" value="REG00306.1"/>
    <property type="molecule type" value="Genomic_DNA"/>
</dbReference>
<gene>
    <name evidence="3" type="ORF">DFJ67_6357</name>
</gene>
<feature type="domain" description="NAD-dependent epimerase/dehydratase" evidence="2">
    <location>
        <begin position="2"/>
        <end position="158"/>
    </location>
</feature>
<evidence type="ECO:0000259" key="2">
    <source>
        <dbReference type="Pfam" id="PF01370"/>
    </source>
</evidence>
<keyword evidence="4" id="KW-1185">Reference proteome</keyword>
<evidence type="ECO:0000256" key="1">
    <source>
        <dbReference type="SAM" id="MobiDB-lite"/>
    </source>
</evidence>
<name>A0A3D9ZSY4_9ACTN</name>
<accession>A0A3D9ZSY4</accession>
<feature type="region of interest" description="Disordered" evidence="1">
    <location>
        <begin position="184"/>
        <end position="277"/>
    </location>
</feature>
<dbReference type="Pfam" id="PF01370">
    <property type="entry name" value="Epimerase"/>
    <property type="match status" value="1"/>
</dbReference>
<evidence type="ECO:0000313" key="4">
    <source>
        <dbReference type="Proteomes" id="UP000256913"/>
    </source>
</evidence>
<dbReference type="AlphaFoldDB" id="A0A3D9ZSY4"/>
<dbReference type="SUPFAM" id="SSF51735">
    <property type="entry name" value="NAD(P)-binding Rossmann-fold domains"/>
    <property type="match status" value="1"/>
</dbReference>
<dbReference type="Proteomes" id="UP000256913">
    <property type="component" value="Unassembled WGS sequence"/>
</dbReference>
<evidence type="ECO:0000313" key="3">
    <source>
        <dbReference type="EMBL" id="REG00306.1"/>
    </source>
</evidence>
<dbReference type="InterPro" id="IPR036291">
    <property type="entry name" value="NAD(P)-bd_dom_sf"/>
</dbReference>
<sequence>MILLTGGLGFIGSHTAAALRDLGADVLLGQRRAGPLAVRVDCTDLDSLRAVGARHQVTGIVHLAAAGLDAGPVLDKLWADTLSLFNVLRVAQEWDVQRVVLASTIGVYAGVPDGVFREDLPLPLASPHAIPAAKKVTEVVAGALDGLPLVCARIGAIWGAAGPDTVAVLRCTATDARGGPKWTCAGRPVRRRRGRHALREGRRSRIGLAGDGGGAAASNVQCGQWHSHHQPRGRGGDRARRARRRGRTGFGRPASSRRGARRWSAARRHRVPAALHS</sequence>
<dbReference type="Gene3D" id="3.40.50.720">
    <property type="entry name" value="NAD(P)-binding Rossmann-like Domain"/>
    <property type="match status" value="1"/>
</dbReference>
<organism evidence="3 4">
    <name type="scientific">Asanoa ferruginea</name>
    <dbReference type="NCBI Taxonomy" id="53367"/>
    <lineage>
        <taxon>Bacteria</taxon>
        <taxon>Bacillati</taxon>
        <taxon>Actinomycetota</taxon>
        <taxon>Actinomycetes</taxon>
        <taxon>Micromonosporales</taxon>
        <taxon>Micromonosporaceae</taxon>
        <taxon>Asanoa</taxon>
    </lineage>
</organism>
<reference evidence="3 4" key="1">
    <citation type="submission" date="2018-08" db="EMBL/GenBank/DDBJ databases">
        <title>Sequencing the genomes of 1000 actinobacteria strains.</title>
        <authorList>
            <person name="Klenk H.-P."/>
        </authorList>
    </citation>
    <scope>NUCLEOTIDE SEQUENCE [LARGE SCALE GENOMIC DNA]</scope>
    <source>
        <strain evidence="3 4">DSM 44099</strain>
    </source>
</reference>
<proteinExistence type="predicted"/>
<protein>
    <submittedName>
        <fullName evidence="3">NAD-dependent epimerase/dehydratase family protein</fullName>
    </submittedName>
</protein>
<dbReference type="InterPro" id="IPR001509">
    <property type="entry name" value="Epimerase_deHydtase"/>
</dbReference>
<comment type="caution">
    <text evidence="3">The sequence shown here is derived from an EMBL/GenBank/DDBJ whole genome shotgun (WGS) entry which is preliminary data.</text>
</comment>